<reference evidence="3" key="1">
    <citation type="submission" date="2020-11" db="EMBL/GenBank/DDBJ databases">
        <authorList>
            <person name="Tran Van P."/>
        </authorList>
    </citation>
    <scope>NUCLEOTIDE SEQUENCE</scope>
</reference>
<dbReference type="SUPFAM" id="SSF53474">
    <property type="entry name" value="alpha/beta-Hydrolases"/>
    <property type="match status" value="1"/>
</dbReference>
<dbReference type="EMBL" id="OC859739">
    <property type="protein sequence ID" value="CAD7627894.1"/>
    <property type="molecule type" value="Genomic_DNA"/>
</dbReference>
<dbReference type="Proteomes" id="UP000759131">
    <property type="component" value="Unassembled WGS sequence"/>
</dbReference>
<dbReference type="InterPro" id="IPR018202">
    <property type="entry name" value="Ser_caboxypep_ser_AS"/>
</dbReference>
<protein>
    <recommendedName>
        <fullName evidence="2">Carboxypeptidase</fullName>
        <ecNumber evidence="2">3.4.16.-</ecNumber>
    </recommendedName>
</protein>
<dbReference type="EC" id="3.4.16.-" evidence="2"/>
<keyword evidence="2" id="KW-0121">Carboxypeptidase</keyword>
<evidence type="ECO:0000313" key="3">
    <source>
        <dbReference type="EMBL" id="CAD7627894.1"/>
    </source>
</evidence>
<keyword evidence="4" id="KW-1185">Reference proteome</keyword>
<sequence>MIIMVNEDEITSLPGLSDPIKFKQYSGYLNASKGRHHFYWFTESESDRQNAPVVLWLSGGPGCSSICGMFMENGPFRANEDGKTLLLHDFAFNKVANMVWMESPVSTGFSYDENTLKPHNNDTTTANDNYLAVESFFAKFPHLRKNPFYLTGESYGGVYVPMLAREILQRKSNINLKGLAIGNGLVDGQPMATQAFVDYALGHGLVTTDWYDRKWEACCESRPGVQSECNFYKPANKTKCDSVPDAKWIMLNNSNPYNLYDECAPDVTLQSWTEDGRVDGRVGGFAQHYENGLSFVLVRGAGHLAPADQPEAALQVLKELTGISKI</sequence>
<dbReference type="Gene3D" id="3.40.50.1820">
    <property type="entry name" value="alpha/beta hydrolase"/>
    <property type="match status" value="2"/>
</dbReference>
<dbReference type="InterPro" id="IPR001563">
    <property type="entry name" value="Peptidase_S10"/>
</dbReference>
<dbReference type="AlphaFoldDB" id="A0A7R9Q1H8"/>
<dbReference type="InterPro" id="IPR029058">
    <property type="entry name" value="AB_hydrolase_fold"/>
</dbReference>
<dbReference type="OrthoDB" id="1022205at2759"/>
<name>A0A7R9Q1H8_9ACAR</name>
<dbReference type="GO" id="GO:0004185">
    <property type="term" value="F:serine-type carboxypeptidase activity"/>
    <property type="evidence" value="ECO:0007669"/>
    <property type="project" value="UniProtKB-UniRule"/>
</dbReference>
<dbReference type="PROSITE" id="PS00131">
    <property type="entry name" value="CARBOXYPEPT_SER_SER"/>
    <property type="match status" value="1"/>
</dbReference>
<evidence type="ECO:0000256" key="1">
    <source>
        <dbReference type="ARBA" id="ARBA00009431"/>
    </source>
</evidence>
<gene>
    <name evidence="3" type="ORF">OSB1V03_LOCUS8319</name>
</gene>
<dbReference type="PROSITE" id="PS00560">
    <property type="entry name" value="CARBOXYPEPT_SER_HIS"/>
    <property type="match status" value="1"/>
</dbReference>
<keyword evidence="2" id="KW-0378">Hydrolase</keyword>
<organism evidence="3">
    <name type="scientific">Medioppia subpectinata</name>
    <dbReference type="NCBI Taxonomy" id="1979941"/>
    <lineage>
        <taxon>Eukaryota</taxon>
        <taxon>Metazoa</taxon>
        <taxon>Ecdysozoa</taxon>
        <taxon>Arthropoda</taxon>
        <taxon>Chelicerata</taxon>
        <taxon>Arachnida</taxon>
        <taxon>Acari</taxon>
        <taxon>Acariformes</taxon>
        <taxon>Sarcoptiformes</taxon>
        <taxon>Oribatida</taxon>
        <taxon>Brachypylina</taxon>
        <taxon>Oppioidea</taxon>
        <taxon>Oppiidae</taxon>
        <taxon>Medioppia</taxon>
    </lineage>
</organism>
<keyword evidence="2" id="KW-0645">Protease</keyword>
<proteinExistence type="inferred from homology"/>
<evidence type="ECO:0000313" key="4">
    <source>
        <dbReference type="Proteomes" id="UP000759131"/>
    </source>
</evidence>
<dbReference type="PANTHER" id="PTHR11802:SF201">
    <property type="entry name" value="CARBOXYPEPTIDASE"/>
    <property type="match status" value="1"/>
</dbReference>
<dbReference type="GO" id="GO:0006508">
    <property type="term" value="P:proteolysis"/>
    <property type="evidence" value="ECO:0007669"/>
    <property type="project" value="UniProtKB-KW"/>
</dbReference>
<dbReference type="InterPro" id="IPR033124">
    <property type="entry name" value="Ser_caboxypep_his_AS"/>
</dbReference>
<dbReference type="PRINTS" id="PR00724">
    <property type="entry name" value="CRBOXYPTASEC"/>
</dbReference>
<dbReference type="PANTHER" id="PTHR11802">
    <property type="entry name" value="SERINE PROTEASE FAMILY S10 SERINE CARBOXYPEPTIDASE"/>
    <property type="match status" value="1"/>
</dbReference>
<dbReference type="Pfam" id="PF00450">
    <property type="entry name" value="Peptidase_S10"/>
    <property type="match status" value="2"/>
</dbReference>
<comment type="similarity">
    <text evidence="1 2">Belongs to the peptidase S10 family.</text>
</comment>
<dbReference type="EMBL" id="CAJPIZ010005164">
    <property type="protein sequence ID" value="CAG2108324.1"/>
    <property type="molecule type" value="Genomic_DNA"/>
</dbReference>
<accession>A0A7R9Q1H8</accession>
<evidence type="ECO:0000256" key="2">
    <source>
        <dbReference type="RuleBase" id="RU361156"/>
    </source>
</evidence>